<keyword evidence="1" id="KW-0805">Transcription regulation</keyword>
<dbReference type="RefSeq" id="WP_215760541.1">
    <property type="nucleotide sequence ID" value="NZ_JAHKBE010000050.1"/>
</dbReference>
<name>A0ABV1FT27_9BACT</name>
<evidence type="ECO:0000313" key="8">
    <source>
        <dbReference type="Proteomes" id="UP001487296"/>
    </source>
</evidence>
<dbReference type="EMBL" id="JBBNFP010000048">
    <property type="protein sequence ID" value="MEQ2487455.1"/>
    <property type="molecule type" value="Genomic_DNA"/>
</dbReference>
<reference evidence="7 8" key="1">
    <citation type="submission" date="2024-04" db="EMBL/GenBank/DDBJ databases">
        <title>Human intestinal bacterial collection.</title>
        <authorList>
            <person name="Pauvert C."/>
            <person name="Hitch T.C.A."/>
            <person name="Clavel T."/>
        </authorList>
    </citation>
    <scope>NUCLEOTIDE SEQUENCE [LARGE SCALE GENOMIC DNA]</scope>
    <source>
        <strain evidence="7 8">CLA-AA-H145</strain>
    </source>
</reference>
<dbReference type="SUPFAM" id="SSF46689">
    <property type="entry name" value="Homeodomain-like"/>
    <property type="match status" value="1"/>
</dbReference>
<dbReference type="Gene3D" id="1.10.10.60">
    <property type="entry name" value="Homeodomain-like"/>
    <property type="match status" value="2"/>
</dbReference>
<keyword evidence="8" id="KW-1185">Reference proteome</keyword>
<keyword evidence="4" id="KW-0812">Transmembrane</keyword>
<sequence length="583" mass="66581">MKLPIKIALFLMALLSVMAACTNKNASQRATQTNTDKRYSYEYVKKISVTQPKKALQVLQHAEEHKLMSPIDINILRSKVYYNSMLDYKKATFYAEAALNDSDINNRPEQLMSLLYLAALEYYNCGNYAKCLNMADRAITTGYKYDNRRLVGQVLTTMGQCHSEIGNVGHAINCFDRSIIIFKGEVKKSPNWNLYYALTTSNALKANAYLEMKQYKELFQMKPEYEGTLNKLNTLPEGISGVNDLANATFYSIYAIGYEEMGNHAQGSALYDKLIVTRAANTPEGATFVVPYLMLTKHYNEALSKVNEMESVWTRSGKDTIDYNYIHNILANKAKTLQAMGRYKESLETGIRAYDLNDSLNRRIKAQNALRVSEQLGKKMLKKHIERQETLLRINHIANIVIGALLVICIGLMIIGFRINKKLKAKNQAASTLVKELLLYKKQLMDHLAADEANNAKNNRKTLEANDDKQQQYDEFLRMEKMVIDRGLFLQPKLERSDVAKEMGISTSHFNELFARFSDQSFTNFINDLRMEHAAKLLKDKSNYTIEAIANECGVPIRQTFYRLFSKKFGMTPAEYRNVVADE</sequence>
<dbReference type="SMART" id="SM00028">
    <property type="entry name" value="TPR"/>
    <property type="match status" value="3"/>
</dbReference>
<feature type="domain" description="HTH araC/xylS-type" evidence="6">
    <location>
        <begin position="490"/>
        <end position="579"/>
    </location>
</feature>
<dbReference type="PANTHER" id="PTHR43280:SF10">
    <property type="entry name" value="REGULATORY PROTEIN POCR"/>
    <property type="match status" value="1"/>
</dbReference>
<accession>A0ABV1FT27</accession>
<dbReference type="PROSITE" id="PS51257">
    <property type="entry name" value="PROKAR_LIPOPROTEIN"/>
    <property type="match status" value="1"/>
</dbReference>
<evidence type="ECO:0000256" key="4">
    <source>
        <dbReference type="SAM" id="Phobius"/>
    </source>
</evidence>
<dbReference type="Pfam" id="PF12833">
    <property type="entry name" value="HTH_18"/>
    <property type="match status" value="1"/>
</dbReference>
<dbReference type="InterPro" id="IPR018062">
    <property type="entry name" value="HTH_AraC-typ_CS"/>
</dbReference>
<evidence type="ECO:0000256" key="5">
    <source>
        <dbReference type="SAM" id="SignalP"/>
    </source>
</evidence>
<protein>
    <submittedName>
        <fullName evidence="7">Helix-turn-helix transcriptional regulator</fullName>
    </submittedName>
</protein>
<dbReference type="InterPro" id="IPR011990">
    <property type="entry name" value="TPR-like_helical_dom_sf"/>
</dbReference>
<dbReference type="Gene3D" id="1.25.40.10">
    <property type="entry name" value="Tetratricopeptide repeat domain"/>
    <property type="match status" value="1"/>
</dbReference>
<dbReference type="PROSITE" id="PS00041">
    <property type="entry name" value="HTH_ARAC_FAMILY_1"/>
    <property type="match status" value="1"/>
</dbReference>
<feature type="signal peptide" evidence="5">
    <location>
        <begin position="1"/>
        <end position="19"/>
    </location>
</feature>
<dbReference type="InterPro" id="IPR018060">
    <property type="entry name" value="HTH_AraC"/>
</dbReference>
<feature type="chain" id="PRO_5045963997" evidence="5">
    <location>
        <begin position="20"/>
        <end position="583"/>
    </location>
</feature>
<evidence type="ECO:0000259" key="6">
    <source>
        <dbReference type="PROSITE" id="PS01124"/>
    </source>
</evidence>
<dbReference type="Proteomes" id="UP001487296">
    <property type="component" value="Unassembled WGS sequence"/>
</dbReference>
<dbReference type="PROSITE" id="PS01124">
    <property type="entry name" value="HTH_ARAC_FAMILY_2"/>
    <property type="match status" value="1"/>
</dbReference>
<evidence type="ECO:0000313" key="7">
    <source>
        <dbReference type="EMBL" id="MEQ2487455.1"/>
    </source>
</evidence>
<organism evidence="7 8">
    <name type="scientific">Hallella faecis</name>
    <dbReference type="NCBI Taxonomy" id="2841596"/>
    <lineage>
        <taxon>Bacteria</taxon>
        <taxon>Pseudomonadati</taxon>
        <taxon>Bacteroidota</taxon>
        <taxon>Bacteroidia</taxon>
        <taxon>Bacteroidales</taxon>
        <taxon>Prevotellaceae</taxon>
        <taxon>Hallella</taxon>
    </lineage>
</organism>
<proteinExistence type="predicted"/>
<comment type="caution">
    <text evidence="7">The sequence shown here is derived from an EMBL/GenBank/DDBJ whole genome shotgun (WGS) entry which is preliminary data.</text>
</comment>
<dbReference type="InterPro" id="IPR009057">
    <property type="entry name" value="Homeodomain-like_sf"/>
</dbReference>
<gene>
    <name evidence="7" type="ORF">AAAT34_10445</name>
</gene>
<keyword evidence="3" id="KW-0804">Transcription</keyword>
<dbReference type="InterPro" id="IPR019734">
    <property type="entry name" value="TPR_rpt"/>
</dbReference>
<dbReference type="SMART" id="SM00342">
    <property type="entry name" value="HTH_ARAC"/>
    <property type="match status" value="1"/>
</dbReference>
<dbReference type="SUPFAM" id="SSF48452">
    <property type="entry name" value="TPR-like"/>
    <property type="match status" value="2"/>
</dbReference>
<keyword evidence="4" id="KW-1133">Transmembrane helix</keyword>
<feature type="transmembrane region" description="Helical" evidence="4">
    <location>
        <begin position="397"/>
        <end position="417"/>
    </location>
</feature>
<keyword evidence="2" id="KW-0238">DNA-binding</keyword>
<evidence type="ECO:0000256" key="1">
    <source>
        <dbReference type="ARBA" id="ARBA00023015"/>
    </source>
</evidence>
<evidence type="ECO:0000256" key="3">
    <source>
        <dbReference type="ARBA" id="ARBA00023163"/>
    </source>
</evidence>
<keyword evidence="5" id="KW-0732">Signal</keyword>
<evidence type="ECO:0000256" key="2">
    <source>
        <dbReference type="ARBA" id="ARBA00023125"/>
    </source>
</evidence>
<dbReference type="PANTHER" id="PTHR43280">
    <property type="entry name" value="ARAC-FAMILY TRANSCRIPTIONAL REGULATOR"/>
    <property type="match status" value="1"/>
</dbReference>
<keyword evidence="4" id="KW-0472">Membrane</keyword>